<keyword evidence="3 5" id="KW-0540">Nuclease</keyword>
<evidence type="ECO:0000256" key="3">
    <source>
        <dbReference type="ARBA" id="ARBA00022722"/>
    </source>
</evidence>
<feature type="domain" description="YqgF/RNase H-like" evidence="6">
    <location>
        <begin position="1"/>
        <end position="102"/>
    </location>
</feature>
<proteinExistence type="inferred from homology"/>
<evidence type="ECO:0000256" key="2">
    <source>
        <dbReference type="ARBA" id="ARBA00022517"/>
    </source>
</evidence>
<sequence>MRIMSLDVGSQTIGVAVSDLFGWTAQGVETIRHTTREKDFARLWELTDQYKVEEFVLGLPLNMNGTKGMRAERTEEFAHELEEAFPDIPWRFWDERLTTVMAQKELIAANVSRKKRKKVIDKMAAVVILEDYLHYLALNGGKK</sequence>
<evidence type="ECO:0000256" key="1">
    <source>
        <dbReference type="ARBA" id="ARBA00022490"/>
    </source>
</evidence>
<evidence type="ECO:0000313" key="7">
    <source>
        <dbReference type="EMBL" id="BBK25135.1"/>
    </source>
</evidence>
<dbReference type="RefSeq" id="WP_022382960.1">
    <property type="nucleotide sequence ID" value="NZ_AP019697.1"/>
</dbReference>
<name>A0A8D5A647_9FIRM</name>
<gene>
    <name evidence="7" type="primary">yrrK</name>
    <name evidence="7" type="ORF">Dia5BBH33_10700</name>
</gene>
<dbReference type="EC" id="3.1.-.-" evidence="5"/>
<keyword evidence="1 5" id="KW-0963">Cytoplasm</keyword>
<dbReference type="GO" id="GO:0000967">
    <property type="term" value="P:rRNA 5'-end processing"/>
    <property type="evidence" value="ECO:0007669"/>
    <property type="project" value="UniProtKB-UniRule"/>
</dbReference>
<dbReference type="EMBL" id="AP019697">
    <property type="protein sequence ID" value="BBK25135.1"/>
    <property type="molecule type" value="Genomic_DNA"/>
</dbReference>
<evidence type="ECO:0000256" key="5">
    <source>
        <dbReference type="HAMAP-Rule" id="MF_00651"/>
    </source>
</evidence>
<dbReference type="NCBIfam" id="TIGR00250">
    <property type="entry name" value="RNAse_H_YqgF"/>
    <property type="match status" value="1"/>
</dbReference>
<dbReference type="CDD" id="cd16964">
    <property type="entry name" value="YqgF"/>
    <property type="match status" value="1"/>
</dbReference>
<keyword evidence="4 5" id="KW-0378">Hydrolase</keyword>
<dbReference type="InterPro" id="IPR037027">
    <property type="entry name" value="YqgF/RNaseH-like_dom_sf"/>
</dbReference>
<keyword evidence="8" id="KW-1185">Reference proteome</keyword>
<dbReference type="AlphaFoldDB" id="A0A8D5A647"/>
<dbReference type="PANTHER" id="PTHR33317:SF4">
    <property type="entry name" value="POLYNUCLEOTIDYL TRANSFERASE, RIBONUCLEASE H-LIKE SUPERFAMILY PROTEIN"/>
    <property type="match status" value="1"/>
</dbReference>
<dbReference type="Gene3D" id="3.30.420.140">
    <property type="entry name" value="YqgF/RNase H-like domain"/>
    <property type="match status" value="1"/>
</dbReference>
<keyword evidence="2 5" id="KW-0690">Ribosome biogenesis</keyword>
<reference evidence="8" key="1">
    <citation type="submission" date="2019-05" db="EMBL/GenBank/DDBJ databases">
        <title>Complete genome sequencing of Dialister sp. strain 5BBH33.</title>
        <authorList>
            <person name="Sakamoto M."/>
            <person name="Murakami T."/>
            <person name="Mori H."/>
        </authorList>
    </citation>
    <scope>NUCLEOTIDE SEQUENCE [LARGE SCALE GENOMIC DNA]</scope>
    <source>
        <strain evidence="8">5BBH33</strain>
    </source>
</reference>
<dbReference type="SUPFAM" id="SSF53098">
    <property type="entry name" value="Ribonuclease H-like"/>
    <property type="match status" value="1"/>
</dbReference>
<comment type="subcellular location">
    <subcellularLocation>
        <location evidence="5">Cytoplasm</location>
    </subcellularLocation>
</comment>
<comment type="function">
    <text evidence="5">Could be a nuclease involved in processing of the 5'-end of pre-16S rRNA.</text>
</comment>
<comment type="similarity">
    <text evidence="5">Belongs to the YqgF HJR family.</text>
</comment>
<dbReference type="GO" id="GO:0004518">
    <property type="term" value="F:nuclease activity"/>
    <property type="evidence" value="ECO:0007669"/>
    <property type="project" value="UniProtKB-KW"/>
</dbReference>
<dbReference type="KEGG" id="dho:Dia5BBH33_10700"/>
<dbReference type="GO" id="GO:0005829">
    <property type="term" value="C:cytosol"/>
    <property type="evidence" value="ECO:0007669"/>
    <property type="project" value="TreeGrafter"/>
</dbReference>
<dbReference type="GeneID" id="92716285"/>
<dbReference type="GO" id="GO:0016788">
    <property type="term" value="F:hydrolase activity, acting on ester bonds"/>
    <property type="evidence" value="ECO:0007669"/>
    <property type="project" value="UniProtKB-UniRule"/>
</dbReference>
<organism evidence="7 8">
    <name type="scientific">Dialister hominis</name>
    <dbReference type="NCBI Taxonomy" id="2582419"/>
    <lineage>
        <taxon>Bacteria</taxon>
        <taxon>Bacillati</taxon>
        <taxon>Bacillota</taxon>
        <taxon>Negativicutes</taxon>
        <taxon>Veillonellales</taxon>
        <taxon>Veillonellaceae</taxon>
        <taxon>Dialister</taxon>
    </lineage>
</organism>
<dbReference type="InterPro" id="IPR012337">
    <property type="entry name" value="RNaseH-like_sf"/>
</dbReference>
<dbReference type="SMART" id="SM00732">
    <property type="entry name" value="YqgFc"/>
    <property type="match status" value="1"/>
</dbReference>
<dbReference type="Pfam" id="PF03652">
    <property type="entry name" value="RuvX"/>
    <property type="match status" value="1"/>
</dbReference>
<dbReference type="PANTHER" id="PTHR33317">
    <property type="entry name" value="POLYNUCLEOTIDYL TRANSFERASE, RIBONUCLEASE H-LIKE SUPERFAMILY PROTEIN"/>
    <property type="match status" value="1"/>
</dbReference>
<protein>
    <recommendedName>
        <fullName evidence="5">Putative pre-16S rRNA nuclease</fullName>
        <ecNumber evidence="5">3.1.-.-</ecNumber>
    </recommendedName>
</protein>
<dbReference type="InterPro" id="IPR005227">
    <property type="entry name" value="YqgF"/>
</dbReference>
<dbReference type="OrthoDB" id="9796140at2"/>
<evidence type="ECO:0000259" key="6">
    <source>
        <dbReference type="SMART" id="SM00732"/>
    </source>
</evidence>
<evidence type="ECO:0000313" key="8">
    <source>
        <dbReference type="Proteomes" id="UP000320585"/>
    </source>
</evidence>
<accession>A0A8D5A647</accession>
<dbReference type="InterPro" id="IPR006641">
    <property type="entry name" value="YqgF/RNaseH-like_dom"/>
</dbReference>
<evidence type="ECO:0000256" key="4">
    <source>
        <dbReference type="ARBA" id="ARBA00022801"/>
    </source>
</evidence>
<dbReference type="Proteomes" id="UP000320585">
    <property type="component" value="Chromosome"/>
</dbReference>
<dbReference type="HAMAP" id="MF_00651">
    <property type="entry name" value="Nuclease_YqgF"/>
    <property type="match status" value="1"/>
</dbReference>